<dbReference type="AlphaFoldDB" id="A0A4P7CIE1"/>
<keyword evidence="2" id="KW-1185">Reference proteome</keyword>
<sequence>MNNPYQLTGYTYNGKGTLLGTFDKHGQAVAEMRSRKVDPQNVYVDFRIAKVYQYQINCFNDKGELAKCGIYQTKAQADLAYQTLKAQYKTVEMAHIGGLGDE</sequence>
<dbReference type="RefSeq" id="WP_162855753.1">
    <property type="nucleotide sequence ID" value="NZ_CP038145.1"/>
</dbReference>
<accession>A0A4P7CIE1</accession>
<organism evidence="1 2">
    <name type="scientific">Actinobacillus indolicus</name>
    <dbReference type="NCBI Taxonomy" id="51049"/>
    <lineage>
        <taxon>Bacteria</taxon>
        <taxon>Pseudomonadati</taxon>
        <taxon>Pseudomonadota</taxon>
        <taxon>Gammaproteobacteria</taxon>
        <taxon>Pasteurellales</taxon>
        <taxon>Pasteurellaceae</taxon>
        <taxon>Actinobacillus</taxon>
    </lineage>
</organism>
<gene>
    <name evidence="1" type="ORF">EXH44_06330</name>
</gene>
<dbReference type="Proteomes" id="UP000294444">
    <property type="component" value="Chromosome"/>
</dbReference>
<protein>
    <submittedName>
        <fullName evidence="1">Uncharacterized protein</fullName>
    </submittedName>
</protein>
<dbReference type="KEGG" id="aio:EXH44_06330"/>
<name>A0A4P7CIE1_9PAST</name>
<proteinExistence type="predicted"/>
<dbReference type="EMBL" id="CP038145">
    <property type="protein sequence ID" value="QBQ63875.1"/>
    <property type="molecule type" value="Genomic_DNA"/>
</dbReference>
<evidence type="ECO:0000313" key="1">
    <source>
        <dbReference type="EMBL" id="QBQ63875.1"/>
    </source>
</evidence>
<reference evidence="1 2" key="1">
    <citation type="submission" date="2019-03" db="EMBL/GenBank/DDBJ databases">
        <authorList>
            <person name="Che Y."/>
            <person name="Zhou L."/>
        </authorList>
    </citation>
    <scope>NUCLEOTIDE SEQUENCE [LARGE SCALE GENOMIC DNA]</scope>
    <source>
        <strain evidence="1 2">AIFJ1607</strain>
    </source>
</reference>
<evidence type="ECO:0000313" key="2">
    <source>
        <dbReference type="Proteomes" id="UP000294444"/>
    </source>
</evidence>